<organism evidence="1 2">
    <name type="scientific">Gymnopilus junonius</name>
    <name type="common">Spectacular rustgill mushroom</name>
    <name type="synonym">Gymnopilus spectabilis subsp. junonius</name>
    <dbReference type="NCBI Taxonomy" id="109634"/>
    <lineage>
        <taxon>Eukaryota</taxon>
        <taxon>Fungi</taxon>
        <taxon>Dikarya</taxon>
        <taxon>Basidiomycota</taxon>
        <taxon>Agaricomycotina</taxon>
        <taxon>Agaricomycetes</taxon>
        <taxon>Agaricomycetidae</taxon>
        <taxon>Agaricales</taxon>
        <taxon>Agaricineae</taxon>
        <taxon>Hymenogastraceae</taxon>
        <taxon>Gymnopilus</taxon>
    </lineage>
</organism>
<dbReference type="EMBL" id="JADNYJ010000813">
    <property type="protein sequence ID" value="KAF8868070.1"/>
    <property type="molecule type" value="Genomic_DNA"/>
</dbReference>
<sequence>MSFDNAPTQADFEKHMHLLNFINYSIEDMVQCGYVPVDTPAHTQHEDTAEVFEAPALASLPSMEELEKILGYNATDSDSAFTPASNTMLGSYTPKLLSMQVNKSSDLEAAFYTQFFQSPAGVPSKLITSKPITDMMREEIGCIWSIYATYNCVRCPICGEDMQLNVWNLHMAQNHWDAW</sequence>
<evidence type="ECO:0000313" key="2">
    <source>
        <dbReference type="Proteomes" id="UP000724874"/>
    </source>
</evidence>
<evidence type="ECO:0000313" key="1">
    <source>
        <dbReference type="EMBL" id="KAF8868070.1"/>
    </source>
</evidence>
<name>A0A9P5N701_GYMJU</name>
<gene>
    <name evidence="1" type="ORF">CPB84DRAFT_1809913</name>
</gene>
<dbReference type="AlphaFoldDB" id="A0A9P5N701"/>
<reference evidence="1" key="1">
    <citation type="submission" date="2020-11" db="EMBL/GenBank/DDBJ databases">
        <authorList>
            <consortium name="DOE Joint Genome Institute"/>
            <person name="Ahrendt S."/>
            <person name="Riley R."/>
            <person name="Andreopoulos W."/>
            <person name="LaButti K."/>
            <person name="Pangilinan J."/>
            <person name="Ruiz-duenas F.J."/>
            <person name="Barrasa J.M."/>
            <person name="Sanchez-Garcia M."/>
            <person name="Camarero S."/>
            <person name="Miyauchi S."/>
            <person name="Serrano A."/>
            <person name="Linde D."/>
            <person name="Babiker R."/>
            <person name="Drula E."/>
            <person name="Ayuso-Fernandez I."/>
            <person name="Pacheco R."/>
            <person name="Padilla G."/>
            <person name="Ferreira P."/>
            <person name="Barriuso J."/>
            <person name="Kellner H."/>
            <person name="Castanera R."/>
            <person name="Alfaro M."/>
            <person name="Ramirez L."/>
            <person name="Pisabarro A.G."/>
            <person name="Kuo A."/>
            <person name="Tritt A."/>
            <person name="Lipzen A."/>
            <person name="He G."/>
            <person name="Yan M."/>
            <person name="Ng V."/>
            <person name="Cullen D."/>
            <person name="Martin F."/>
            <person name="Rosso M.-N."/>
            <person name="Henrissat B."/>
            <person name="Hibbett D."/>
            <person name="Martinez A.T."/>
            <person name="Grigoriev I.V."/>
        </authorList>
    </citation>
    <scope>NUCLEOTIDE SEQUENCE</scope>
    <source>
        <strain evidence="1">AH 44721</strain>
    </source>
</reference>
<keyword evidence="2" id="KW-1185">Reference proteome</keyword>
<proteinExistence type="predicted"/>
<accession>A0A9P5N701</accession>
<protein>
    <submittedName>
        <fullName evidence="1">Uncharacterized protein</fullName>
    </submittedName>
</protein>
<comment type="caution">
    <text evidence="1">The sequence shown here is derived from an EMBL/GenBank/DDBJ whole genome shotgun (WGS) entry which is preliminary data.</text>
</comment>
<dbReference type="Proteomes" id="UP000724874">
    <property type="component" value="Unassembled WGS sequence"/>
</dbReference>